<dbReference type="NCBIfam" id="TIGR00350">
    <property type="entry name" value="lytR_cpsA_psr"/>
    <property type="match status" value="1"/>
</dbReference>
<proteinExistence type="inferred from homology"/>
<protein>
    <submittedName>
        <fullName evidence="7">LCP family protein</fullName>
    </submittedName>
</protein>
<organism evidence="7 8">
    <name type="scientific">Pallidibacillus thermolactis</name>
    <dbReference type="NCBI Taxonomy" id="251051"/>
    <lineage>
        <taxon>Bacteria</taxon>
        <taxon>Bacillati</taxon>
        <taxon>Bacillota</taxon>
        <taxon>Bacilli</taxon>
        <taxon>Bacillales</taxon>
        <taxon>Bacillaceae</taxon>
        <taxon>Pallidibacillus</taxon>
    </lineage>
</organism>
<keyword evidence="8" id="KW-1185">Reference proteome</keyword>
<dbReference type="PANTHER" id="PTHR33392:SF3">
    <property type="entry name" value="POLYISOPRENYL-TEICHOIC ACID--PEPTIDOGLYCAN TEICHOIC ACID TRANSFERASE TAGT"/>
    <property type="match status" value="1"/>
</dbReference>
<evidence type="ECO:0000259" key="6">
    <source>
        <dbReference type="Pfam" id="PF03816"/>
    </source>
</evidence>
<dbReference type="EMBL" id="JAOUSE010000032">
    <property type="protein sequence ID" value="MCU9594890.1"/>
    <property type="molecule type" value="Genomic_DNA"/>
</dbReference>
<keyword evidence="5" id="KW-0472">Membrane</keyword>
<evidence type="ECO:0000313" key="8">
    <source>
        <dbReference type="Proteomes" id="UP001208656"/>
    </source>
</evidence>
<name>A0ABT2WH70_9BACI</name>
<dbReference type="Gene3D" id="3.40.630.190">
    <property type="entry name" value="LCP protein"/>
    <property type="match status" value="1"/>
</dbReference>
<reference evidence="7 8" key="1">
    <citation type="submission" date="2022-10" db="EMBL/GenBank/DDBJ databases">
        <title>Description of Fervidibacillus gen. nov. in the family Fervidibacillaceae fam. nov. with two species, Fervidibacillus albus sp. nov., and Fervidibacillus halotolerans sp. nov., isolated from tidal flat sediments.</title>
        <authorList>
            <person name="Kwon K.K."/>
            <person name="Yang S.-H."/>
        </authorList>
    </citation>
    <scope>NUCLEOTIDE SEQUENCE [LARGE SCALE GENOMIC DNA]</scope>
    <source>
        <strain evidence="7 8">DSM 23332</strain>
    </source>
</reference>
<comment type="similarity">
    <text evidence="1">Belongs to the LytR/CpsA/Psr (LCP) family.</text>
</comment>
<dbReference type="RefSeq" id="WP_263061860.1">
    <property type="nucleotide sequence ID" value="NZ_JAOUSE010000032.1"/>
</dbReference>
<keyword evidence="4 5" id="KW-1133">Transmembrane helix</keyword>
<feature type="domain" description="Cell envelope-related transcriptional attenuator" evidence="6">
    <location>
        <begin position="90"/>
        <end position="236"/>
    </location>
</feature>
<dbReference type="InterPro" id="IPR050922">
    <property type="entry name" value="LytR/CpsA/Psr_CW_biosynth"/>
</dbReference>
<dbReference type="PANTHER" id="PTHR33392">
    <property type="entry name" value="POLYISOPRENYL-TEICHOIC ACID--PEPTIDOGLYCAN TEICHOIC ACID TRANSFERASE TAGU"/>
    <property type="match status" value="1"/>
</dbReference>
<gene>
    <name evidence="7" type="ORF">OEV82_10620</name>
</gene>
<evidence type="ECO:0000256" key="4">
    <source>
        <dbReference type="ARBA" id="ARBA00022989"/>
    </source>
</evidence>
<keyword evidence="3" id="KW-0735">Signal-anchor</keyword>
<dbReference type="Proteomes" id="UP001208656">
    <property type="component" value="Unassembled WGS sequence"/>
</dbReference>
<comment type="caution">
    <text evidence="7">The sequence shown here is derived from an EMBL/GenBank/DDBJ whole genome shotgun (WGS) entry which is preliminary data.</text>
</comment>
<evidence type="ECO:0000256" key="3">
    <source>
        <dbReference type="ARBA" id="ARBA00022968"/>
    </source>
</evidence>
<feature type="transmembrane region" description="Helical" evidence="5">
    <location>
        <begin position="20"/>
        <end position="40"/>
    </location>
</feature>
<evidence type="ECO:0000256" key="5">
    <source>
        <dbReference type="SAM" id="Phobius"/>
    </source>
</evidence>
<dbReference type="InterPro" id="IPR004474">
    <property type="entry name" value="LytR_CpsA_psr"/>
</dbReference>
<evidence type="ECO:0000313" key="7">
    <source>
        <dbReference type="EMBL" id="MCU9594890.1"/>
    </source>
</evidence>
<accession>A0ABT2WH70</accession>
<evidence type="ECO:0000256" key="1">
    <source>
        <dbReference type="ARBA" id="ARBA00006068"/>
    </source>
</evidence>
<dbReference type="Pfam" id="PF03816">
    <property type="entry name" value="LytR_cpsA_psr"/>
    <property type="match status" value="1"/>
</dbReference>
<keyword evidence="2 5" id="KW-0812">Transmembrane</keyword>
<evidence type="ECO:0000256" key="2">
    <source>
        <dbReference type="ARBA" id="ARBA00022692"/>
    </source>
</evidence>
<sequence length="327" mass="36984">MVENSRLRRRRKKKKKKWFLLTPIIVILLAIIAYGGHLVLKVMNVTSDAHQELTRGEMSDKRVTPVYPGKDNFSVLFIGVDERPGETKSRSDVLLLATFNKNDHSIKLLSIPRDSRVDIPGYKTQKINNANFFGGPDLAVETVEELLDIPVDYYVKLNFNAFIDIVDALDGVTVNVPFTFTEKNSKNKPITLYKGRQTLDGEEALAYVRMRKQDPMGDFGRNERQKEVVEAIIRKAGSLSSITKYGEVLDGLDDNLSTNLTFQNIVALHPYAKSISNIESLKLSGEDLYIDSVYYFALDEYSVSETSQMLKEHLEISTTNTAIDYNS</sequence>